<keyword evidence="2" id="KW-1185">Reference proteome</keyword>
<comment type="caution">
    <text evidence="1">The sequence shown here is derived from an EMBL/GenBank/DDBJ whole genome shotgun (WGS) entry which is preliminary data.</text>
</comment>
<dbReference type="EMBL" id="MU971398">
    <property type="protein sequence ID" value="KAK9235994.1"/>
    <property type="molecule type" value="Genomic_DNA"/>
</dbReference>
<sequence length="665" mass="72276">MAIYEYKYHDVVVMLFYHSKHYLLRYFDNNPPDPVAIVSRANWQKMTQPIPGALTSLQNFMEGSSTFDYVIVGGGTAGLVLAARLSADPAITVGVIEAGKSRLGDSNVDMPTGIAAMLNNPEYDWAYKSTPQAGTGQRVHHVARGKLLGGSSGINFMAYCRPSAEDIDYWAQLGNNGWSWAELAPYYHRSESIDVGRNKEALGKQDFYSEEAQFHGHSGAIKTSFSPWRVPIEDSIMDAFDETSGMPRPNDPWSGNHLGFYGTLCVIDRDNKATRSYAATGYLAPNIHRKNLKVLTEATVSKILLDGSTATARGVEFWCDGAFHNVFATTEVILSASSVESPHLLELSGIGDPVVLRTAGIDCVVPLQHVGNNLQEHPLTAAIYELAPGHISLDSLLQDQSLFQEHQRLYMEEHSGALAGTMSLTGFLPYTTLVSEQELGKVVSEVNASRITGGLQLSEQESQNIAARLRNPKSAALQFSGAPANLDIKVGYADQSKLMLGAPPNRNACYTVVVSLGYPLSRGSSHITSLDPFAAPEVDLGLLSHPVDANVLASGLRFVDRAFQSSPVKDKIAGRVDPPPEVDLQDLEQGRAFVKDRTMTFNHLFGTCALGRVVDERLRVKGVRGLRVVDASIIPAPVSGNIMSTVYAIAEKAADMIKEDRIVHG</sequence>
<reference evidence="2" key="1">
    <citation type="journal article" date="2024" name="Front. Bioeng. Biotechnol.">
        <title>Genome-scale model development and genomic sequencing of the oleaginous clade Lipomyces.</title>
        <authorList>
            <person name="Czajka J.J."/>
            <person name="Han Y."/>
            <person name="Kim J."/>
            <person name="Mondo S.J."/>
            <person name="Hofstad B.A."/>
            <person name="Robles A."/>
            <person name="Haridas S."/>
            <person name="Riley R."/>
            <person name="LaButti K."/>
            <person name="Pangilinan J."/>
            <person name="Andreopoulos W."/>
            <person name="Lipzen A."/>
            <person name="Yan J."/>
            <person name="Wang M."/>
            <person name="Ng V."/>
            <person name="Grigoriev I.V."/>
            <person name="Spatafora J.W."/>
            <person name="Magnuson J.K."/>
            <person name="Baker S.E."/>
            <person name="Pomraning K.R."/>
        </authorList>
    </citation>
    <scope>NUCLEOTIDE SEQUENCE [LARGE SCALE GENOMIC DNA]</scope>
    <source>
        <strain evidence="2">CBS 7786</strain>
    </source>
</reference>
<evidence type="ECO:0000313" key="2">
    <source>
        <dbReference type="Proteomes" id="UP001433508"/>
    </source>
</evidence>
<gene>
    <name evidence="1" type="ORF">V1525DRAFT_408205</name>
</gene>
<evidence type="ECO:0000313" key="1">
    <source>
        <dbReference type="EMBL" id="KAK9235994.1"/>
    </source>
</evidence>
<protein>
    <submittedName>
        <fullName evidence="1">Uncharacterized protein</fullName>
    </submittedName>
</protein>
<name>A0ACC3SXV9_LIPKO</name>
<proteinExistence type="predicted"/>
<accession>A0ACC3SXV9</accession>
<organism evidence="1 2">
    <name type="scientific">Lipomyces kononenkoae</name>
    <name type="common">Yeast</name>
    <dbReference type="NCBI Taxonomy" id="34357"/>
    <lineage>
        <taxon>Eukaryota</taxon>
        <taxon>Fungi</taxon>
        <taxon>Dikarya</taxon>
        <taxon>Ascomycota</taxon>
        <taxon>Saccharomycotina</taxon>
        <taxon>Lipomycetes</taxon>
        <taxon>Lipomycetales</taxon>
        <taxon>Lipomycetaceae</taxon>
        <taxon>Lipomyces</taxon>
    </lineage>
</organism>
<dbReference type="Proteomes" id="UP001433508">
    <property type="component" value="Unassembled WGS sequence"/>
</dbReference>